<dbReference type="AlphaFoldDB" id="A0A937DGW5"/>
<sequence>MFKNVFYAFILSFLNFTIAFAENTIPSLILYTDRSQNIMLPIFQSFEQITGIKINPQYTSNSEISNLIQKENNNFADLIVTEDVTPLILNEDHLYKIPSGLTKKTYINSKNNSKKWIITSVYAQVLVYSTERIGRGDIPKSIFDIINKKWKKRISISPNNSSFQKILNTMQINFNHDKVRAFIEGLAINETQHYLRDADLIRSLENGKVDISLIDSRSLIYFRQQDQKNSVSTASFLDGDIGNIPSMSGAGVLQSSKKKVMALKFLRFMLSPLIQQYLVATLGEYPVVKGIIVNPMLNNIIHAEGLYPEFDSKNLPDTQTTQKILIDYGFLPKIN</sequence>
<gene>
    <name evidence="3" type="ORF">EU981_01990</name>
</gene>
<evidence type="ECO:0000256" key="1">
    <source>
        <dbReference type="ARBA" id="ARBA00022729"/>
    </source>
</evidence>
<dbReference type="Gene3D" id="3.40.190.10">
    <property type="entry name" value="Periplasmic binding protein-like II"/>
    <property type="match status" value="2"/>
</dbReference>
<dbReference type="PANTHER" id="PTHR30006:SF15">
    <property type="entry name" value="IRON-UTILIZATION PERIPLASMIC PROTEIN"/>
    <property type="match status" value="1"/>
</dbReference>
<dbReference type="PANTHER" id="PTHR30006">
    <property type="entry name" value="THIAMINE-BINDING PERIPLASMIC PROTEIN-RELATED"/>
    <property type="match status" value="1"/>
</dbReference>
<evidence type="ECO:0000313" key="4">
    <source>
        <dbReference type="Proteomes" id="UP000736856"/>
    </source>
</evidence>
<comment type="caution">
    <text evidence="3">The sequence shown here is derived from an EMBL/GenBank/DDBJ whole genome shotgun (WGS) entry which is preliminary data.</text>
</comment>
<feature type="signal peptide" evidence="2">
    <location>
        <begin position="1"/>
        <end position="21"/>
    </location>
</feature>
<keyword evidence="1 2" id="KW-0732">Signal</keyword>
<organism evidence="3 4">
    <name type="scientific">Candidatus Liberibacter ctenarytainae</name>
    <dbReference type="NCBI Taxonomy" id="2020335"/>
    <lineage>
        <taxon>Bacteria</taxon>
        <taxon>Pseudomonadati</taxon>
        <taxon>Pseudomonadota</taxon>
        <taxon>Alphaproteobacteria</taxon>
        <taxon>Hyphomicrobiales</taxon>
        <taxon>Rhizobiaceae</taxon>
        <taxon>Liberibacter</taxon>
    </lineage>
</organism>
<dbReference type="Pfam" id="PF13343">
    <property type="entry name" value="SBP_bac_6"/>
    <property type="match status" value="1"/>
</dbReference>
<reference evidence="3" key="1">
    <citation type="submission" date="2019-02" db="EMBL/GenBank/DDBJ databases">
        <title>A novel Candidatus Liberibacter species associated with the New Zealand native fuchsia psyllid, Ctenarytaina fuchsiae.</title>
        <authorList>
            <person name="Thompson S.M."/>
            <person name="Jorgensen N."/>
            <person name="David C."/>
            <person name="Bulman S.R."/>
            <person name="Smith G.R."/>
        </authorList>
    </citation>
    <scope>NUCLEOTIDE SEQUENCE</scope>
    <source>
        <strain evidence="3">Oxford</strain>
    </source>
</reference>
<feature type="chain" id="PRO_5036792546" evidence="2">
    <location>
        <begin position="22"/>
        <end position="335"/>
    </location>
</feature>
<dbReference type="SUPFAM" id="SSF53850">
    <property type="entry name" value="Periplasmic binding protein-like II"/>
    <property type="match status" value="1"/>
</dbReference>
<accession>A0A937DGW5</accession>
<name>A0A937DGW5_9HYPH</name>
<proteinExistence type="predicted"/>
<evidence type="ECO:0000256" key="2">
    <source>
        <dbReference type="SAM" id="SignalP"/>
    </source>
</evidence>
<protein>
    <submittedName>
        <fullName evidence="3">Extracellular solute-binding protein</fullName>
    </submittedName>
</protein>
<dbReference type="EMBL" id="SEOL01000003">
    <property type="protein sequence ID" value="MBL0848860.1"/>
    <property type="molecule type" value="Genomic_DNA"/>
</dbReference>
<dbReference type="Proteomes" id="UP000736856">
    <property type="component" value="Unassembled WGS sequence"/>
</dbReference>
<evidence type="ECO:0000313" key="3">
    <source>
        <dbReference type="EMBL" id="MBL0848860.1"/>
    </source>
</evidence>
<dbReference type="GO" id="GO:0030288">
    <property type="term" value="C:outer membrane-bounded periplasmic space"/>
    <property type="evidence" value="ECO:0007669"/>
    <property type="project" value="TreeGrafter"/>
</dbReference>